<comment type="similarity">
    <text evidence="2 12">Belongs to the TIM50 family.</text>
</comment>
<feature type="compositionally biased region" description="Basic and acidic residues" evidence="13">
    <location>
        <begin position="387"/>
        <end position="396"/>
    </location>
</feature>
<keyword evidence="11 12" id="KW-0472">Membrane</keyword>
<name>A0A978W4N3_ZIZJJ</name>
<dbReference type="PANTHER" id="PTHR12210">
    <property type="entry name" value="DULLARD PROTEIN PHOSPHATASE"/>
    <property type="match status" value="1"/>
</dbReference>
<evidence type="ECO:0000256" key="8">
    <source>
        <dbReference type="ARBA" id="ARBA00022989"/>
    </source>
</evidence>
<reference evidence="15" key="1">
    <citation type="journal article" date="2021" name="Front. Plant Sci.">
        <title>Chromosome-Scale Genome Assembly for Chinese Sour Jujube and Insights Into Its Genome Evolution and Domestication Signature.</title>
        <authorList>
            <person name="Shen L.-Y."/>
            <person name="Luo H."/>
            <person name="Wang X.-L."/>
            <person name="Wang X.-M."/>
            <person name="Qiu X.-J."/>
            <person name="Liu H."/>
            <person name="Zhou S.-S."/>
            <person name="Jia K.-H."/>
            <person name="Nie S."/>
            <person name="Bao Y.-T."/>
            <person name="Zhang R.-G."/>
            <person name="Yun Q.-Z."/>
            <person name="Chai Y.-H."/>
            <person name="Lu J.-Y."/>
            <person name="Li Y."/>
            <person name="Zhao S.-W."/>
            <person name="Mao J.-F."/>
            <person name="Jia S.-G."/>
            <person name="Mao Y.-M."/>
        </authorList>
    </citation>
    <scope>NUCLEOTIDE SEQUENCE</scope>
    <source>
        <strain evidence="15">AT0</strain>
        <tissue evidence="15">Leaf</tissue>
    </source>
</reference>
<keyword evidence="7 12" id="KW-0809">Transit peptide</keyword>
<dbReference type="AlphaFoldDB" id="A0A978W4N3"/>
<comment type="function">
    <text evidence="12">Essential component of the TIM23 complex, a complex that mediates the translocation of transit peptide-containing proteins across the mitochondrial inner membrane.</text>
</comment>
<evidence type="ECO:0000256" key="3">
    <source>
        <dbReference type="ARBA" id="ARBA00022448"/>
    </source>
</evidence>
<dbReference type="SUPFAM" id="SSF101447">
    <property type="entry name" value="Formin homology 2 domain (FH2 domain)"/>
    <property type="match status" value="1"/>
</dbReference>
<keyword evidence="8 12" id="KW-1133">Transmembrane helix</keyword>
<organism evidence="15 16">
    <name type="scientific">Ziziphus jujuba var. spinosa</name>
    <dbReference type="NCBI Taxonomy" id="714518"/>
    <lineage>
        <taxon>Eukaryota</taxon>
        <taxon>Viridiplantae</taxon>
        <taxon>Streptophyta</taxon>
        <taxon>Embryophyta</taxon>
        <taxon>Tracheophyta</taxon>
        <taxon>Spermatophyta</taxon>
        <taxon>Magnoliopsida</taxon>
        <taxon>eudicotyledons</taxon>
        <taxon>Gunneridae</taxon>
        <taxon>Pentapetalae</taxon>
        <taxon>rosids</taxon>
        <taxon>fabids</taxon>
        <taxon>Rosales</taxon>
        <taxon>Rhamnaceae</taxon>
        <taxon>Paliureae</taxon>
        <taxon>Ziziphus</taxon>
    </lineage>
</organism>
<dbReference type="InterPro" id="IPR036412">
    <property type="entry name" value="HAD-like_sf"/>
</dbReference>
<comment type="subunit">
    <text evidence="12">Component of the TIM23 complex.</text>
</comment>
<proteinExistence type="inferred from homology"/>
<dbReference type="GO" id="GO:0005744">
    <property type="term" value="C:TIM23 mitochondrial import inner membrane translocase complex"/>
    <property type="evidence" value="ECO:0007669"/>
    <property type="project" value="UniProtKB-UniRule"/>
</dbReference>
<keyword evidence="9 12" id="KW-0811">Translocation</keyword>
<evidence type="ECO:0000256" key="12">
    <source>
        <dbReference type="RuleBase" id="RU365079"/>
    </source>
</evidence>
<dbReference type="SUPFAM" id="SSF56784">
    <property type="entry name" value="HAD-like"/>
    <property type="match status" value="1"/>
</dbReference>
<comment type="subcellular location">
    <subcellularLocation>
        <location evidence="1 12">Mitochondrion inner membrane</location>
        <topology evidence="1 12">Single-pass membrane protein</topology>
    </subcellularLocation>
</comment>
<keyword evidence="6 12" id="KW-0653">Protein transport</keyword>
<evidence type="ECO:0000256" key="1">
    <source>
        <dbReference type="ARBA" id="ARBA00004434"/>
    </source>
</evidence>
<dbReference type="Proteomes" id="UP000813462">
    <property type="component" value="Unassembled WGS sequence"/>
</dbReference>
<dbReference type="CDD" id="cd07521">
    <property type="entry name" value="HAD_FCP1-like"/>
    <property type="match status" value="1"/>
</dbReference>
<protein>
    <recommendedName>
        <fullName evidence="12">Mitochondrial import inner membrane translocase subunit TIM50</fullName>
    </recommendedName>
</protein>
<sequence length="406" mass="46746">MSAILLRSRLVSSLLRNRNRRLFSSDLATNRSNYQSELSSHLSKDQPLKAAQTVVADQPPPPPPPPPPTSQGSNRSRSKAWSFLKYALFGAVTGAAAFTCYVSYAYTLDEIEEKSKALRAAAPLNYKIPDDAPALEKFKRLAYHTALSGESMNNIVLCIVAHENYVFYLSKNVLVYFDLPAKATEVYLDTRRMLEEQIKGYTEPYADKLLPDLHPLERHVFTLVLDLQETLLYSHWTREKGWQTIKRPGVDAFLEHLAQYFEIIVYSDYPNVYIDPVLDRLDVKHLIRFRLGKAATKYQNGQHYRDLSKLNRDPAKVIYLSAHARENTLQPENGALIKPFKLELDDTALLDFIPFLEFVARNPPADIRQVLAAYEGHDIPEEFIRRSKDHQRRMQEQRQPGLFRRR</sequence>
<keyword evidence="10 12" id="KW-0496">Mitochondrion</keyword>
<dbReference type="Pfam" id="PF03031">
    <property type="entry name" value="NIF"/>
    <property type="match status" value="1"/>
</dbReference>
<feature type="domain" description="FCP1 homology" evidence="14">
    <location>
        <begin position="216"/>
        <end position="359"/>
    </location>
</feature>
<dbReference type="InterPro" id="IPR050365">
    <property type="entry name" value="TIM50"/>
</dbReference>
<keyword evidence="4 12" id="KW-0812">Transmembrane</keyword>
<comment type="caution">
    <text evidence="15">The sequence shown here is derived from an EMBL/GenBank/DDBJ whole genome shotgun (WGS) entry which is preliminary data.</text>
</comment>
<feature type="compositionally biased region" description="Pro residues" evidence="13">
    <location>
        <begin position="58"/>
        <end position="69"/>
    </location>
</feature>
<evidence type="ECO:0000313" key="16">
    <source>
        <dbReference type="Proteomes" id="UP000813462"/>
    </source>
</evidence>
<evidence type="ECO:0000313" key="15">
    <source>
        <dbReference type="EMBL" id="KAH7546917.1"/>
    </source>
</evidence>
<accession>A0A978W4N3</accession>
<feature type="region of interest" description="Disordered" evidence="13">
    <location>
        <begin position="34"/>
        <end position="76"/>
    </location>
</feature>
<dbReference type="PROSITE" id="PS50969">
    <property type="entry name" value="FCP1"/>
    <property type="match status" value="1"/>
</dbReference>
<dbReference type="FunFam" id="3.40.50.1000:FF:000019">
    <property type="entry name" value="Mitochondrial import inner membrane translocase subunit TIM50"/>
    <property type="match status" value="1"/>
</dbReference>
<evidence type="ECO:0000256" key="6">
    <source>
        <dbReference type="ARBA" id="ARBA00022927"/>
    </source>
</evidence>
<evidence type="ECO:0000256" key="5">
    <source>
        <dbReference type="ARBA" id="ARBA00022792"/>
    </source>
</evidence>
<evidence type="ECO:0000256" key="7">
    <source>
        <dbReference type="ARBA" id="ARBA00022946"/>
    </source>
</evidence>
<evidence type="ECO:0000259" key="14">
    <source>
        <dbReference type="PROSITE" id="PS50969"/>
    </source>
</evidence>
<dbReference type="SMART" id="SM00577">
    <property type="entry name" value="CPDc"/>
    <property type="match status" value="1"/>
</dbReference>
<evidence type="ECO:0000256" key="13">
    <source>
        <dbReference type="SAM" id="MobiDB-lite"/>
    </source>
</evidence>
<feature type="transmembrane region" description="Helical" evidence="12">
    <location>
        <begin position="83"/>
        <end position="106"/>
    </location>
</feature>
<feature type="region of interest" description="Disordered" evidence="13">
    <location>
        <begin position="387"/>
        <end position="406"/>
    </location>
</feature>
<dbReference type="GO" id="GO:0015031">
    <property type="term" value="P:protein transport"/>
    <property type="evidence" value="ECO:0007669"/>
    <property type="project" value="UniProtKB-KW"/>
</dbReference>
<dbReference type="EMBL" id="JAEACU010000001">
    <property type="protein sequence ID" value="KAH7546917.1"/>
    <property type="molecule type" value="Genomic_DNA"/>
</dbReference>
<evidence type="ECO:0000256" key="9">
    <source>
        <dbReference type="ARBA" id="ARBA00023010"/>
    </source>
</evidence>
<dbReference type="InterPro" id="IPR004274">
    <property type="entry name" value="FCP1_dom"/>
</dbReference>
<dbReference type="InterPro" id="IPR023214">
    <property type="entry name" value="HAD_sf"/>
</dbReference>
<keyword evidence="5" id="KW-0999">Mitochondrion inner membrane</keyword>
<dbReference type="Gene3D" id="3.40.50.1000">
    <property type="entry name" value="HAD superfamily/HAD-like"/>
    <property type="match status" value="1"/>
</dbReference>
<evidence type="ECO:0000256" key="10">
    <source>
        <dbReference type="ARBA" id="ARBA00023128"/>
    </source>
</evidence>
<evidence type="ECO:0000256" key="4">
    <source>
        <dbReference type="ARBA" id="ARBA00022692"/>
    </source>
</evidence>
<keyword evidence="3 12" id="KW-0813">Transport</keyword>
<evidence type="ECO:0000256" key="11">
    <source>
        <dbReference type="ARBA" id="ARBA00023136"/>
    </source>
</evidence>
<evidence type="ECO:0000256" key="2">
    <source>
        <dbReference type="ARBA" id="ARBA00006344"/>
    </source>
</evidence>
<gene>
    <name evidence="15" type="ORF">FEM48_Zijuj01G0251600</name>
</gene>